<proteinExistence type="predicted"/>
<reference evidence="1" key="1">
    <citation type="submission" date="2019-11" db="UniProtKB">
        <authorList>
            <consortium name="WormBaseParasite"/>
        </authorList>
    </citation>
    <scope>IDENTIFICATION</scope>
</reference>
<sequence length="61" mass="6929">MIMPTRWRTSTTPQLQPAIILLLNLMSGKRLRILMMTLTSALNLSHQSTTNQGEIFVRTTT</sequence>
<dbReference type="WBParaSite" id="MCU_002913-RA">
    <property type="protein sequence ID" value="MCU_002913-RA"/>
    <property type="gene ID" value="MCU_002913"/>
</dbReference>
<dbReference type="AlphaFoldDB" id="A0A5K3ET69"/>
<protein>
    <submittedName>
        <fullName evidence="1">Uncharacterized protein</fullName>
    </submittedName>
</protein>
<organism evidence="1">
    <name type="scientific">Mesocestoides corti</name>
    <name type="common">Flatworm</name>
    <dbReference type="NCBI Taxonomy" id="53468"/>
    <lineage>
        <taxon>Eukaryota</taxon>
        <taxon>Metazoa</taxon>
        <taxon>Spiralia</taxon>
        <taxon>Lophotrochozoa</taxon>
        <taxon>Platyhelminthes</taxon>
        <taxon>Cestoda</taxon>
        <taxon>Eucestoda</taxon>
        <taxon>Cyclophyllidea</taxon>
        <taxon>Mesocestoididae</taxon>
        <taxon>Mesocestoides</taxon>
    </lineage>
</organism>
<name>A0A5K3ET69_MESCO</name>
<accession>A0A5K3ET69</accession>
<evidence type="ECO:0000313" key="1">
    <source>
        <dbReference type="WBParaSite" id="MCU_002913-RA"/>
    </source>
</evidence>